<accession>A0A0J9UVD0</accession>
<dbReference type="EMBL" id="KQ234394">
    <property type="protein sequence ID" value="KMZ77408.1"/>
    <property type="molecule type" value="Genomic_DNA"/>
</dbReference>
<name>A0A0J9UVD0_PLAVI</name>
<evidence type="ECO:0000256" key="1">
    <source>
        <dbReference type="SAM" id="MobiDB-lite"/>
    </source>
</evidence>
<gene>
    <name evidence="2" type="ORF">PVIIG_05630</name>
</gene>
<organism evidence="2 3">
    <name type="scientific">Plasmodium vivax India VII</name>
    <dbReference type="NCBI Taxonomy" id="1077284"/>
    <lineage>
        <taxon>Eukaryota</taxon>
        <taxon>Sar</taxon>
        <taxon>Alveolata</taxon>
        <taxon>Apicomplexa</taxon>
        <taxon>Aconoidasida</taxon>
        <taxon>Haemosporida</taxon>
        <taxon>Plasmodiidae</taxon>
        <taxon>Plasmodium</taxon>
        <taxon>Plasmodium (Plasmodium)</taxon>
    </lineage>
</organism>
<protein>
    <submittedName>
        <fullName evidence="2">Uncharacterized protein</fullName>
    </submittedName>
</protein>
<reference evidence="2 3" key="1">
    <citation type="submission" date="2011-08" db="EMBL/GenBank/DDBJ databases">
        <title>The Genome Sequence of Plasmodium vivax India VII.</title>
        <authorList>
            <consortium name="The Broad Institute Genome Sequencing Platform"/>
            <consortium name="The Broad Institute Genome Sequencing Center for Infectious Disease"/>
            <person name="Neafsey D."/>
            <person name="Carlton J."/>
            <person name="Barnwell J."/>
            <person name="Collins W."/>
            <person name="Escalante A."/>
            <person name="Mullikin J."/>
            <person name="Saul A."/>
            <person name="Guigo R."/>
            <person name="Camara F."/>
            <person name="Young S.K."/>
            <person name="Zeng Q."/>
            <person name="Gargeya S."/>
            <person name="Fitzgerald M."/>
            <person name="Haas B."/>
            <person name="Abouelleil A."/>
            <person name="Alvarado L."/>
            <person name="Arachchi H.M."/>
            <person name="Berlin A."/>
            <person name="Brown A."/>
            <person name="Chapman S.B."/>
            <person name="Chen Z."/>
            <person name="Dunbar C."/>
            <person name="Freedman E."/>
            <person name="Gearin G."/>
            <person name="Gellesch M."/>
            <person name="Goldberg J."/>
            <person name="Griggs A."/>
            <person name="Gujja S."/>
            <person name="Heiman D."/>
            <person name="Howarth C."/>
            <person name="Larson L."/>
            <person name="Lui A."/>
            <person name="MacDonald P.J.P."/>
            <person name="Montmayeur A."/>
            <person name="Murphy C."/>
            <person name="Neiman D."/>
            <person name="Pearson M."/>
            <person name="Priest M."/>
            <person name="Roberts A."/>
            <person name="Saif S."/>
            <person name="Shea T."/>
            <person name="Shenoy N."/>
            <person name="Sisk P."/>
            <person name="Stolte C."/>
            <person name="Sykes S."/>
            <person name="Wortman J."/>
            <person name="Nusbaum C."/>
            <person name="Birren B."/>
        </authorList>
    </citation>
    <scope>NUCLEOTIDE SEQUENCE [LARGE SCALE GENOMIC DNA]</scope>
    <source>
        <strain evidence="2 3">India VII</strain>
    </source>
</reference>
<dbReference type="InterPro" id="IPR008780">
    <property type="entry name" value="Plasmodium_Vir"/>
</dbReference>
<evidence type="ECO:0000313" key="3">
    <source>
        <dbReference type="Proteomes" id="UP000053562"/>
    </source>
</evidence>
<dbReference type="Proteomes" id="UP000053562">
    <property type="component" value="Unassembled WGS sequence"/>
</dbReference>
<feature type="region of interest" description="Disordered" evidence="1">
    <location>
        <begin position="263"/>
        <end position="294"/>
    </location>
</feature>
<dbReference type="AlphaFoldDB" id="A0A0J9UVD0"/>
<evidence type="ECO:0000313" key="2">
    <source>
        <dbReference type="EMBL" id="KMZ77408.1"/>
    </source>
</evidence>
<dbReference type="Pfam" id="PF05795">
    <property type="entry name" value="Plasmodium_Vir"/>
    <property type="match status" value="1"/>
</dbReference>
<sequence length="349" mass="40789">MFFFLQFSYEIKLFNLAHFNYLKKKKLNKLTSKIKYSYFEHGEKGCEHLDFYSSISDEFKGKYQLYHLHTISDKILKGLCFIYNKKRNLQKKFDEEYCSYLYYWLGDKIYPLVKDESVFTKIINMIYSELYSSSENFIVCRNVHSPINLDKFKKNKVLFDYSKDYEKIDLDTVHGNTTCEKDYKVYIQNYINMYNKAYSDCYLTKEKKFDCDTFSKLFKEDEYTKFNSLRCIESKNQRVVLQVQGPTSQVPVKTVHLLPAASRDSNKNFTPEALTGSHQNPGSPDPYSLDDDAVLSMDNTTEGGSSKTIAGSVAPVLGVSSISLLLYKVIENIIDIHTFIIYMCFPFFK</sequence>
<proteinExistence type="predicted"/>